<proteinExistence type="predicted"/>
<keyword evidence="1" id="KW-1133">Transmembrane helix</keyword>
<dbReference type="EMBL" id="KP406515">
    <property type="protein sequence ID" value="AKK32508.1"/>
    <property type="molecule type" value="Genomic_DNA"/>
</dbReference>
<keyword evidence="2" id="KW-0496">Mitochondrion</keyword>
<sequence length="51" mass="6508">MPQMAPLMWLIMLMFFFMMFMINCMIMYFNYTIIMKKNISMINYKKIQYKW</sequence>
<feature type="transmembrane region" description="Helical" evidence="1">
    <location>
        <begin position="6"/>
        <end position="31"/>
    </location>
</feature>
<gene>
    <name evidence="2" type="primary">ATP8</name>
</gene>
<protein>
    <submittedName>
        <fullName evidence="2">ATP synthase F0 subunit 8</fullName>
    </submittedName>
</protein>
<keyword evidence="1" id="KW-0472">Membrane</keyword>
<geneLocation type="mitochondrion" evidence="2"/>
<accession>A0A3S5FQF9</accession>
<dbReference type="AlphaFoldDB" id="A0A3S5FQF9"/>
<keyword evidence="1" id="KW-0812">Transmembrane</keyword>
<name>A0A3S5FQF9_9HEMI</name>
<evidence type="ECO:0000256" key="1">
    <source>
        <dbReference type="SAM" id="Phobius"/>
    </source>
</evidence>
<evidence type="ECO:0000313" key="2">
    <source>
        <dbReference type="EMBL" id="AKK32508.1"/>
    </source>
</evidence>
<organism evidence="2">
    <name type="scientific">Aenictopecheidae sp. PJ-2015</name>
    <dbReference type="NCBI Taxonomy" id="1663421"/>
    <lineage>
        <taxon>Eukaryota</taxon>
        <taxon>Metazoa</taxon>
        <taxon>Ecdysozoa</taxon>
        <taxon>Arthropoda</taxon>
        <taxon>Hexapoda</taxon>
        <taxon>Insecta</taxon>
        <taxon>Pterygota</taxon>
        <taxon>Neoptera</taxon>
        <taxon>Paraneoptera</taxon>
        <taxon>Hemiptera</taxon>
        <taxon>Heteroptera</taxon>
        <taxon>Aenictopecheidae</taxon>
    </lineage>
</organism>
<reference evidence="2" key="1">
    <citation type="submission" date="2015-01" db="EMBL/GenBank/DDBJ databases">
        <title>The complete mitochondrial genome of Aenictopecheidae spp. (Hemiptera:Aenictopecheidae).</title>
        <authorList>
            <person name="Jiang P."/>
            <person name="Li H."/>
            <person name="Song F."/>
            <person name="Cai W.Z."/>
        </authorList>
    </citation>
    <scope>NUCLEOTIDE SEQUENCE</scope>
</reference>